<evidence type="ECO:0000256" key="1">
    <source>
        <dbReference type="SAM" id="Phobius"/>
    </source>
</evidence>
<comment type="caution">
    <text evidence="2">The sequence shown here is derived from an EMBL/GenBank/DDBJ whole genome shotgun (WGS) entry which is preliminary data.</text>
</comment>
<protein>
    <recommendedName>
        <fullName evidence="4">TLDc domain-containing protein</fullName>
    </recommendedName>
</protein>
<name>A0A1R2C4E5_9CILI</name>
<gene>
    <name evidence="2" type="ORF">SteCoe_15053</name>
</gene>
<organism evidence="2 3">
    <name type="scientific">Stentor coeruleus</name>
    <dbReference type="NCBI Taxonomy" id="5963"/>
    <lineage>
        <taxon>Eukaryota</taxon>
        <taxon>Sar</taxon>
        <taxon>Alveolata</taxon>
        <taxon>Ciliophora</taxon>
        <taxon>Postciliodesmatophora</taxon>
        <taxon>Heterotrichea</taxon>
        <taxon>Heterotrichida</taxon>
        <taxon>Stentoridae</taxon>
        <taxon>Stentor</taxon>
    </lineage>
</organism>
<reference evidence="2 3" key="1">
    <citation type="submission" date="2016-11" db="EMBL/GenBank/DDBJ databases">
        <title>The macronuclear genome of Stentor coeruleus: a giant cell with tiny introns.</title>
        <authorList>
            <person name="Slabodnick M."/>
            <person name="Ruby J.G."/>
            <person name="Reiff S.B."/>
            <person name="Swart E.C."/>
            <person name="Gosai S."/>
            <person name="Prabakaran S."/>
            <person name="Witkowska E."/>
            <person name="Larue G.E."/>
            <person name="Fisher S."/>
            <person name="Freeman R.M."/>
            <person name="Gunawardena J."/>
            <person name="Chu W."/>
            <person name="Stover N.A."/>
            <person name="Gregory B.D."/>
            <person name="Nowacki M."/>
            <person name="Derisi J."/>
            <person name="Roy S.W."/>
            <person name="Marshall W.F."/>
            <person name="Sood P."/>
        </authorList>
    </citation>
    <scope>NUCLEOTIDE SEQUENCE [LARGE SCALE GENOMIC DNA]</scope>
    <source>
        <strain evidence="2">WM001</strain>
    </source>
</reference>
<feature type="transmembrane region" description="Helical" evidence="1">
    <location>
        <begin position="266"/>
        <end position="283"/>
    </location>
</feature>
<dbReference type="EMBL" id="MPUH01000287">
    <property type="protein sequence ID" value="OMJ83898.1"/>
    <property type="molecule type" value="Genomic_DNA"/>
</dbReference>
<evidence type="ECO:0008006" key="4">
    <source>
        <dbReference type="Google" id="ProtNLM"/>
    </source>
</evidence>
<accession>A0A1R2C4E5</accession>
<dbReference type="Proteomes" id="UP000187209">
    <property type="component" value="Unassembled WGS sequence"/>
</dbReference>
<proteinExistence type="predicted"/>
<keyword evidence="3" id="KW-1185">Reference proteome</keyword>
<keyword evidence="1" id="KW-0472">Membrane</keyword>
<evidence type="ECO:0000313" key="3">
    <source>
        <dbReference type="Proteomes" id="UP000187209"/>
    </source>
</evidence>
<dbReference type="AlphaFoldDB" id="A0A1R2C4E5"/>
<keyword evidence="1" id="KW-0812">Transmembrane</keyword>
<evidence type="ECO:0000313" key="2">
    <source>
        <dbReference type="EMBL" id="OMJ83898.1"/>
    </source>
</evidence>
<keyword evidence="1" id="KW-1133">Transmembrane helix</keyword>
<sequence length="472" mass="54471">MGNCMKGGKPRLRQDEQVELCDKGWMKESGCIDKFSFSKNLNPVLYNKVQIALAQSSYSLSYNLEEEEDIPTLNSVYLNTHKEAIKKGLPNVQISNFIFAMFKLRKTLFLDDNSKHFNQEENERMRNIGESYFGRNKVTSNFLNTLGIKSMNKILYSIREEFPNLQYCPILPRVVQFFLWYIPEKLTLKMTMTLLEENFKLENASNFIRFSKSTAIKYFSTNLKFTKNLEKIALTLSKQIVNKKAAKIIIEELIDNMCISVIPVEFLPIIFISFLLSGIYFIASLSGNLFSLIASDESPDIDKLREACKNADILSIISKSHKFNETSISRVSSSDSSNLEACSTYVPMLKNPSKIFGSFEKKNMLFTLIPKVHIYGVMDKVFSFDKNGLLITELNILWHRKALASLILIETRKKVFGFFFDREIELFEKGVDQSYSLFFIHDKGNSIFKHTQGEMVFFEFKEQKGIFIGKKE</sequence>